<dbReference type="InterPro" id="IPR036291">
    <property type="entry name" value="NAD(P)-bd_dom_sf"/>
</dbReference>
<dbReference type="Pfam" id="PF01370">
    <property type="entry name" value="Epimerase"/>
    <property type="match status" value="1"/>
</dbReference>
<organism evidence="2 3">
    <name type="scientific">Bacillus cereus</name>
    <dbReference type="NCBI Taxonomy" id="1396"/>
    <lineage>
        <taxon>Bacteria</taxon>
        <taxon>Bacillati</taxon>
        <taxon>Bacillota</taxon>
        <taxon>Bacilli</taxon>
        <taxon>Bacillales</taxon>
        <taxon>Bacillaceae</taxon>
        <taxon>Bacillus</taxon>
        <taxon>Bacillus cereus group</taxon>
    </lineage>
</organism>
<dbReference type="Proteomes" id="UP000308444">
    <property type="component" value="Unassembled WGS sequence"/>
</dbReference>
<evidence type="ECO:0000313" key="3">
    <source>
        <dbReference type="Proteomes" id="UP000308444"/>
    </source>
</evidence>
<dbReference type="AlphaFoldDB" id="A0A9X9AFR5"/>
<accession>A0A9X9AFR5</accession>
<dbReference type="EMBL" id="SZOH01000085">
    <property type="protein sequence ID" value="TKJ08187.1"/>
    <property type="molecule type" value="Genomic_DNA"/>
</dbReference>
<feature type="non-terminal residue" evidence="2">
    <location>
        <position position="33"/>
    </location>
</feature>
<evidence type="ECO:0000259" key="1">
    <source>
        <dbReference type="Pfam" id="PF01370"/>
    </source>
</evidence>
<comment type="caution">
    <text evidence="2">The sequence shown here is derived from an EMBL/GenBank/DDBJ whole genome shotgun (WGS) entry which is preliminary data.</text>
</comment>
<sequence length="33" mass="3650">MKKVVVTGGSGWIGKYVVHSLIQKGYEVHATYN</sequence>
<dbReference type="Gene3D" id="3.40.50.720">
    <property type="entry name" value="NAD(P)-binding Rossmann-like Domain"/>
    <property type="match status" value="1"/>
</dbReference>
<protein>
    <submittedName>
        <fullName evidence="2">NAD-dependent epimerase/dehydratase family protein</fullName>
    </submittedName>
</protein>
<reference evidence="2 3" key="1">
    <citation type="journal article" date="2019" name="Environ. Microbiol.">
        <title>An active ?-lactamase is a part of an orchestrated cell wall stress resistance network of Bacillus subtilis and related rhizosphere species.</title>
        <authorList>
            <person name="Bucher T."/>
            <person name="Keren-Paz A."/>
            <person name="Hausser J."/>
            <person name="Olender T."/>
            <person name="Cytryn E."/>
            <person name="Kolodkin-Gal I."/>
        </authorList>
    </citation>
    <scope>NUCLEOTIDE SEQUENCE [LARGE SCALE GENOMIC DNA]</scope>
    <source>
        <strain evidence="2 3">I32</strain>
    </source>
</reference>
<evidence type="ECO:0000313" key="2">
    <source>
        <dbReference type="EMBL" id="TKJ08187.1"/>
    </source>
</evidence>
<name>A0A9X9AFR5_BACCE</name>
<feature type="domain" description="NAD-dependent epimerase/dehydratase" evidence="1">
    <location>
        <begin position="4"/>
        <end position="32"/>
    </location>
</feature>
<gene>
    <name evidence="2" type="ORF">FC695_01620</name>
</gene>
<dbReference type="SUPFAM" id="SSF51735">
    <property type="entry name" value="NAD(P)-binding Rossmann-fold domains"/>
    <property type="match status" value="1"/>
</dbReference>
<dbReference type="InterPro" id="IPR001509">
    <property type="entry name" value="Epimerase_deHydtase"/>
</dbReference>
<proteinExistence type="predicted"/>